<dbReference type="AlphaFoldDB" id="A0A432W5L4"/>
<organism evidence="1 2">
    <name type="scientific">Aliidiomarina minuta</name>
    <dbReference type="NCBI Taxonomy" id="880057"/>
    <lineage>
        <taxon>Bacteria</taxon>
        <taxon>Pseudomonadati</taxon>
        <taxon>Pseudomonadota</taxon>
        <taxon>Gammaproteobacteria</taxon>
        <taxon>Alteromonadales</taxon>
        <taxon>Idiomarinaceae</taxon>
        <taxon>Aliidiomarina</taxon>
    </lineage>
</organism>
<dbReference type="InterPro" id="IPR007411">
    <property type="entry name" value="EpmC"/>
</dbReference>
<dbReference type="Proteomes" id="UP000288293">
    <property type="component" value="Unassembled WGS sequence"/>
</dbReference>
<keyword evidence="1" id="KW-0251">Elongation factor</keyword>
<accession>A0A432W5L4</accession>
<keyword evidence="2" id="KW-1185">Reference proteome</keyword>
<protein>
    <submittedName>
        <fullName evidence="1">Elongation factor P hydroxylase</fullName>
    </submittedName>
</protein>
<proteinExistence type="predicted"/>
<gene>
    <name evidence="1" type="ORF">CWE09_01085</name>
</gene>
<evidence type="ECO:0000313" key="2">
    <source>
        <dbReference type="Proteomes" id="UP000288293"/>
    </source>
</evidence>
<dbReference type="OrthoDB" id="5298591at2"/>
<dbReference type="Pfam" id="PF04315">
    <property type="entry name" value="EpmC"/>
    <property type="match status" value="1"/>
</dbReference>
<reference evidence="1 2" key="1">
    <citation type="journal article" date="2011" name="Front. Microbiol.">
        <title>Genomic signatures of strain selection and enhancement in Bacillus atrophaeus var. globigii, a historical biowarfare simulant.</title>
        <authorList>
            <person name="Gibbons H.S."/>
            <person name="Broomall S.M."/>
            <person name="McNew L.A."/>
            <person name="Daligault H."/>
            <person name="Chapman C."/>
            <person name="Bruce D."/>
            <person name="Karavis M."/>
            <person name="Krepps M."/>
            <person name="McGregor P.A."/>
            <person name="Hong C."/>
            <person name="Park K.H."/>
            <person name="Akmal A."/>
            <person name="Feldman A."/>
            <person name="Lin J.S."/>
            <person name="Chang W.E."/>
            <person name="Higgs B.W."/>
            <person name="Demirev P."/>
            <person name="Lindquist J."/>
            <person name="Liem A."/>
            <person name="Fochler E."/>
            <person name="Read T.D."/>
            <person name="Tapia R."/>
            <person name="Johnson S."/>
            <person name="Bishop-Lilly K.A."/>
            <person name="Detter C."/>
            <person name="Han C."/>
            <person name="Sozhamannan S."/>
            <person name="Rosenzweig C.N."/>
            <person name="Skowronski E.W."/>
        </authorList>
    </citation>
    <scope>NUCLEOTIDE SEQUENCE [LARGE SCALE GENOMIC DNA]</scope>
    <source>
        <strain evidence="1 2">MLST1</strain>
    </source>
</reference>
<comment type="caution">
    <text evidence="1">The sequence shown here is derived from an EMBL/GenBank/DDBJ whole genome shotgun (WGS) entry which is preliminary data.</text>
</comment>
<name>A0A432W5L4_9GAMM</name>
<evidence type="ECO:0000313" key="1">
    <source>
        <dbReference type="EMBL" id="RUO25360.1"/>
    </source>
</evidence>
<sequence length="180" mass="20496">MTINKTHQSNDLITLFNDLFAPSFQTRLVSGSGEPLYLPATNRRDCHQVVFAHGFFRSALHEIAHWCIAGKVRRQLADYGYWYKPDGRNLEEQLRFQQAELKPQALEWWFCLCAGHSFEVSCDNLAASDPDAIDVAGFAEQVRQQLINYRSSRLPPRAEAFAIVLQSFYGQSCPRLAEVA</sequence>
<dbReference type="EMBL" id="PIPL01000001">
    <property type="protein sequence ID" value="RUO25360.1"/>
    <property type="molecule type" value="Genomic_DNA"/>
</dbReference>
<dbReference type="RefSeq" id="WP_126802059.1">
    <property type="nucleotide sequence ID" value="NZ_PIPL01000001.1"/>
</dbReference>
<dbReference type="GO" id="GO:0003746">
    <property type="term" value="F:translation elongation factor activity"/>
    <property type="evidence" value="ECO:0007669"/>
    <property type="project" value="UniProtKB-KW"/>
</dbReference>
<keyword evidence="1" id="KW-0648">Protein biosynthesis</keyword>